<evidence type="ECO:0000256" key="1">
    <source>
        <dbReference type="ARBA" id="ARBA00005189"/>
    </source>
</evidence>
<keyword evidence="3 6" id="KW-0012">Acyltransferase</keyword>
<organism evidence="6 7">
    <name type="scientific">Candidatus Mesenet longicola</name>
    <dbReference type="NCBI Taxonomy" id="1892558"/>
    <lineage>
        <taxon>Bacteria</taxon>
        <taxon>Pseudomonadati</taxon>
        <taxon>Pseudomonadota</taxon>
        <taxon>Alphaproteobacteria</taxon>
        <taxon>Rickettsiales</taxon>
        <taxon>Anaplasmataceae</taxon>
        <taxon>Candidatus Mesenet</taxon>
    </lineage>
</organism>
<keyword evidence="2" id="KW-0808">Transferase</keyword>
<feature type="transmembrane region" description="Helical" evidence="4">
    <location>
        <begin position="101"/>
        <end position="119"/>
    </location>
</feature>
<evidence type="ECO:0000313" key="6">
    <source>
        <dbReference type="EMBL" id="GHM59427.1"/>
    </source>
</evidence>
<dbReference type="GO" id="GO:0003841">
    <property type="term" value="F:1-acylglycerol-3-phosphate O-acyltransferase activity"/>
    <property type="evidence" value="ECO:0007669"/>
    <property type="project" value="TreeGrafter"/>
</dbReference>
<feature type="transmembrane region" description="Helical" evidence="4">
    <location>
        <begin position="7"/>
        <end position="29"/>
    </location>
</feature>
<dbReference type="Pfam" id="PF01553">
    <property type="entry name" value="Acyltransferase"/>
    <property type="match status" value="1"/>
</dbReference>
<keyword evidence="4" id="KW-0472">Membrane</keyword>
<dbReference type="GO" id="GO:0006654">
    <property type="term" value="P:phosphatidic acid biosynthetic process"/>
    <property type="evidence" value="ECO:0007669"/>
    <property type="project" value="TreeGrafter"/>
</dbReference>
<dbReference type="SUPFAM" id="SSF69593">
    <property type="entry name" value="Glycerol-3-phosphate (1)-acyltransferase"/>
    <property type="match status" value="1"/>
</dbReference>
<feature type="transmembrane region" description="Helical" evidence="4">
    <location>
        <begin position="167"/>
        <end position="188"/>
    </location>
</feature>
<protein>
    <submittedName>
        <fullName evidence="6">1-acyl-sn-glycerol-3-phosphate acyltransferase</fullName>
    </submittedName>
</protein>
<dbReference type="Proteomes" id="UP000637906">
    <property type="component" value="Unassembled WGS sequence"/>
</dbReference>
<evidence type="ECO:0000256" key="3">
    <source>
        <dbReference type="ARBA" id="ARBA00023315"/>
    </source>
</evidence>
<proteinExistence type="predicted"/>
<evidence type="ECO:0000259" key="5">
    <source>
        <dbReference type="SMART" id="SM00563"/>
    </source>
</evidence>
<keyword evidence="4" id="KW-0812">Transmembrane</keyword>
<dbReference type="PANTHER" id="PTHR10434:SF40">
    <property type="entry name" value="1-ACYL-SN-GLYCEROL-3-PHOSPHATE ACYLTRANSFERASE"/>
    <property type="match status" value="1"/>
</dbReference>
<feature type="transmembrane region" description="Helical" evidence="4">
    <location>
        <begin position="35"/>
        <end position="54"/>
    </location>
</feature>
<reference evidence="6 7" key="1">
    <citation type="journal article" date="2021" name="Microb. Ecol.">
        <title>Candidatus Mesenet longicola: Novel Endosymbionts of Brontispa longissima that Induce Cytoplasmic Incompatibility.</title>
        <authorList>
            <person name="Takano S."/>
            <person name="Gotoh Y."/>
            <person name="Hayashi T."/>
        </authorList>
    </citation>
    <scope>NUCLEOTIDE SEQUENCE [LARGE SCALE GENOMIC DNA]</scope>
    <source>
        <strain evidence="6">L5</strain>
    </source>
</reference>
<sequence length="235" mass="26652">MSLIRNISFNLFLVIWAALYTIAALPILLMPLPVIIMFSSFAVKIVLLMLKLICGITYEIRGKENIPDGSFVVASKHQSPLETFILMVLFKRTVFILKKELLWLPFIGLHFFALKMIFIDRKGGSSVIHNMTKTTKLRLKEGRTVVIFPEGTRVAIGQRREYKSGIAFLYSSLSVPVLPIALNTGLFWPRNIMSLQRNCGKVIVEILPPIYPGLTKKDFLTLLQNSIEERSILLT</sequence>
<evidence type="ECO:0000313" key="7">
    <source>
        <dbReference type="Proteomes" id="UP000637906"/>
    </source>
</evidence>
<dbReference type="InterPro" id="IPR002123">
    <property type="entry name" value="Plipid/glycerol_acylTrfase"/>
</dbReference>
<accession>A0A8J3MQD4</accession>
<keyword evidence="7" id="KW-1185">Reference proteome</keyword>
<comment type="pathway">
    <text evidence="1">Lipid metabolism.</text>
</comment>
<dbReference type="AlphaFoldDB" id="A0A8J3MQD4"/>
<comment type="caution">
    <text evidence="6">The sequence shown here is derived from an EMBL/GenBank/DDBJ whole genome shotgun (WGS) entry which is preliminary data.</text>
</comment>
<dbReference type="PANTHER" id="PTHR10434">
    <property type="entry name" value="1-ACYL-SN-GLYCEROL-3-PHOSPHATE ACYLTRANSFERASE"/>
    <property type="match status" value="1"/>
</dbReference>
<evidence type="ECO:0000256" key="2">
    <source>
        <dbReference type="ARBA" id="ARBA00022679"/>
    </source>
</evidence>
<feature type="domain" description="Phospholipid/glycerol acyltransferase" evidence="5">
    <location>
        <begin position="71"/>
        <end position="185"/>
    </location>
</feature>
<gene>
    <name evidence="6" type="ORF">sL5_04200</name>
</gene>
<name>A0A8J3MQD4_9RICK</name>
<dbReference type="CDD" id="cd07989">
    <property type="entry name" value="LPLAT_AGPAT-like"/>
    <property type="match status" value="1"/>
</dbReference>
<evidence type="ECO:0000256" key="4">
    <source>
        <dbReference type="SAM" id="Phobius"/>
    </source>
</evidence>
<dbReference type="EMBL" id="BNGU01000013">
    <property type="protein sequence ID" value="GHM59427.1"/>
    <property type="molecule type" value="Genomic_DNA"/>
</dbReference>
<keyword evidence="4" id="KW-1133">Transmembrane helix</keyword>
<dbReference type="SMART" id="SM00563">
    <property type="entry name" value="PlsC"/>
    <property type="match status" value="1"/>
</dbReference>